<dbReference type="InterPro" id="IPR009057">
    <property type="entry name" value="Homeodomain-like_sf"/>
</dbReference>
<dbReference type="Gene3D" id="3.40.50.880">
    <property type="match status" value="1"/>
</dbReference>
<evidence type="ECO:0000259" key="3">
    <source>
        <dbReference type="PROSITE" id="PS01124"/>
    </source>
</evidence>
<evidence type="ECO:0000313" key="4">
    <source>
        <dbReference type="EMBL" id="PPU06558.1"/>
    </source>
</evidence>
<dbReference type="InterPro" id="IPR018060">
    <property type="entry name" value="HTH_AraC"/>
</dbReference>
<dbReference type="SUPFAM" id="SSF46689">
    <property type="entry name" value="Homeodomain-like"/>
    <property type="match status" value="2"/>
</dbReference>
<dbReference type="PANTHER" id="PTHR43130">
    <property type="entry name" value="ARAC-FAMILY TRANSCRIPTIONAL REGULATOR"/>
    <property type="match status" value="1"/>
</dbReference>
<dbReference type="SMART" id="SM00342">
    <property type="entry name" value="HTH_ARAC"/>
    <property type="match status" value="1"/>
</dbReference>
<dbReference type="RefSeq" id="WP_104538690.1">
    <property type="nucleotide sequence ID" value="NZ_MIGY01000003.1"/>
</dbReference>
<reference evidence="4 5" key="1">
    <citation type="submission" date="2016-08" db="EMBL/GenBank/DDBJ databases">
        <title>Evolution of the type three secretion system and type three effector repertoires in Xanthomonas.</title>
        <authorList>
            <person name="Merda D."/>
            <person name="Briand M."/>
            <person name="Bosis E."/>
            <person name="Rousseau C."/>
            <person name="Portier P."/>
            <person name="Jacques M.-A."/>
            <person name="Fischer-Le Saux M."/>
        </authorList>
    </citation>
    <scope>NUCLEOTIDE SEQUENCE [LARGE SCALE GENOMIC DNA]</scope>
    <source>
        <strain evidence="4 5">CFBP 7645</strain>
    </source>
</reference>
<sequence>MSDSVPPRHVVLLAHENMNVLDLTGPVQALHTANQCRPAAVGSLRYDITVASENGRLVTTSAGLQLMSVALASLDGMAIDTLMAPGGCRGAVYEVSDGLVAWVAARGASVRRLCSICTGAFLLAAAGQLDGRRAATHWDWAGRLSSLYPGVRVDADRIFVRDGNVWSSAGVTAGIDLTLALIEDDHGHRLAIDVARQLVVFVKRAGGQSQFSAPLSAQSSAGGDFAELHAWMAANLHDDLRVEKLAERMNLSPRTFARAYRRTCGVTPAKAVAILRLEAARRLLEGGSLPIKRIAGITGLSDEQTVRRAFLRMFGVTPSDYRDRFQSAAADTA</sequence>
<dbReference type="Pfam" id="PF12833">
    <property type="entry name" value="HTH_18"/>
    <property type="match status" value="1"/>
</dbReference>
<proteinExistence type="predicted"/>
<keyword evidence="2" id="KW-0804">Transcription</keyword>
<dbReference type="CDD" id="cd03137">
    <property type="entry name" value="GATase1_AraC_1"/>
    <property type="match status" value="1"/>
</dbReference>
<name>A0A2S7ABK7_9XANT</name>
<dbReference type="GO" id="GO:0003700">
    <property type="term" value="F:DNA-binding transcription factor activity"/>
    <property type="evidence" value="ECO:0007669"/>
    <property type="project" value="InterPro"/>
</dbReference>
<dbReference type="Pfam" id="PF01965">
    <property type="entry name" value="DJ-1_PfpI"/>
    <property type="match status" value="1"/>
</dbReference>
<protein>
    <submittedName>
        <fullName evidence="4">AraC family transcriptional regulator</fullName>
    </submittedName>
</protein>
<evidence type="ECO:0000256" key="1">
    <source>
        <dbReference type="ARBA" id="ARBA00023015"/>
    </source>
</evidence>
<dbReference type="Gene3D" id="1.10.10.60">
    <property type="entry name" value="Homeodomain-like"/>
    <property type="match status" value="1"/>
</dbReference>
<dbReference type="GO" id="GO:0043565">
    <property type="term" value="F:sequence-specific DNA binding"/>
    <property type="evidence" value="ECO:0007669"/>
    <property type="project" value="InterPro"/>
</dbReference>
<evidence type="ECO:0000313" key="5">
    <source>
        <dbReference type="Proteomes" id="UP000239204"/>
    </source>
</evidence>
<dbReference type="EMBL" id="MIGY01000003">
    <property type="protein sequence ID" value="PPU06558.1"/>
    <property type="molecule type" value="Genomic_DNA"/>
</dbReference>
<evidence type="ECO:0000256" key="2">
    <source>
        <dbReference type="ARBA" id="ARBA00023163"/>
    </source>
</evidence>
<feature type="domain" description="HTH araC/xylS-type" evidence="3">
    <location>
        <begin position="226"/>
        <end position="324"/>
    </location>
</feature>
<dbReference type="Proteomes" id="UP000239204">
    <property type="component" value="Unassembled WGS sequence"/>
</dbReference>
<dbReference type="InterPro" id="IPR002818">
    <property type="entry name" value="DJ-1/PfpI"/>
</dbReference>
<dbReference type="PROSITE" id="PS01124">
    <property type="entry name" value="HTH_ARAC_FAMILY_2"/>
    <property type="match status" value="1"/>
</dbReference>
<dbReference type="SUPFAM" id="SSF52317">
    <property type="entry name" value="Class I glutamine amidotransferase-like"/>
    <property type="match status" value="1"/>
</dbReference>
<dbReference type="PANTHER" id="PTHR43130:SF3">
    <property type="entry name" value="HTH-TYPE TRANSCRIPTIONAL REGULATOR RV1931C"/>
    <property type="match status" value="1"/>
</dbReference>
<comment type="caution">
    <text evidence="4">The sequence shown here is derived from an EMBL/GenBank/DDBJ whole genome shotgun (WGS) entry which is preliminary data.</text>
</comment>
<accession>A0A2S7ABK7</accession>
<dbReference type="InterPro" id="IPR052158">
    <property type="entry name" value="INH-QAR"/>
</dbReference>
<keyword evidence="1" id="KW-0805">Transcription regulation</keyword>
<gene>
    <name evidence="4" type="ORF">XarjCFBP7645_18940</name>
</gene>
<organism evidence="4 5">
    <name type="scientific">Xanthomonas arboricola</name>
    <dbReference type="NCBI Taxonomy" id="56448"/>
    <lineage>
        <taxon>Bacteria</taxon>
        <taxon>Pseudomonadati</taxon>
        <taxon>Pseudomonadota</taxon>
        <taxon>Gammaproteobacteria</taxon>
        <taxon>Lysobacterales</taxon>
        <taxon>Lysobacteraceae</taxon>
        <taxon>Xanthomonas</taxon>
    </lineage>
</organism>
<dbReference type="InterPro" id="IPR029062">
    <property type="entry name" value="Class_I_gatase-like"/>
</dbReference>
<dbReference type="AlphaFoldDB" id="A0A2S7ABK7"/>